<accession>A0A841QEQ2</accession>
<dbReference type="InterPro" id="IPR021505">
    <property type="entry name" value="Phage_B3_Orf6"/>
</dbReference>
<reference evidence="1 2" key="1">
    <citation type="submission" date="2020-08" db="EMBL/GenBank/DDBJ databases">
        <title>Genomic Encyclopedia of Type Strains, Phase IV (KMG-IV): sequencing the most valuable type-strain genomes for metagenomic binning, comparative biology and taxonomic classification.</title>
        <authorList>
            <person name="Goeker M."/>
        </authorList>
    </citation>
    <scope>NUCLEOTIDE SEQUENCE [LARGE SCALE GENOMIC DNA]</scope>
    <source>
        <strain evidence="1 2">DSM 4491</strain>
    </source>
</reference>
<dbReference type="RefSeq" id="WP_166114878.1">
    <property type="nucleotide sequence ID" value="NZ_BAABDB010000036.1"/>
</dbReference>
<name>A0A841QEQ2_9PROT</name>
<evidence type="ECO:0000313" key="2">
    <source>
        <dbReference type="Proteomes" id="UP000578000"/>
    </source>
</evidence>
<dbReference type="AlphaFoldDB" id="A0A841QEQ2"/>
<organism evidence="1 2">
    <name type="scientific">Acetobacter lovaniensis</name>
    <dbReference type="NCBI Taxonomy" id="104100"/>
    <lineage>
        <taxon>Bacteria</taxon>
        <taxon>Pseudomonadati</taxon>
        <taxon>Pseudomonadota</taxon>
        <taxon>Alphaproteobacteria</taxon>
        <taxon>Acetobacterales</taxon>
        <taxon>Acetobacteraceae</taxon>
        <taxon>Acetobacter</taxon>
    </lineage>
</organism>
<gene>
    <name evidence="1" type="ORF">HNR55_002035</name>
</gene>
<comment type="caution">
    <text evidence="1">The sequence shown here is derived from an EMBL/GenBank/DDBJ whole genome shotgun (WGS) entry which is preliminary data.</text>
</comment>
<keyword evidence="2" id="KW-1185">Reference proteome</keyword>
<proteinExistence type="predicted"/>
<dbReference type="Proteomes" id="UP000578000">
    <property type="component" value="Unassembled WGS sequence"/>
</dbReference>
<sequence>MSVNMEGMVMTCSGPWPRERMAPTTLLSNDLAIELVNDAKALHELMVEQKRRMFEKARNYETALLEQYRVKKRKGSRGAFQAESLDSCFKVELSVADFRRVTSDIMAAQALMGEVLDDLTENVSPDIRLLLSAAFEPDERTGRVNVDRLQQVRKVQLTHPRWPDVMEAVANSIEVSSSKPYLRFYWRETRDQDWQAIRLQFSSLEVV</sequence>
<evidence type="ECO:0000313" key="1">
    <source>
        <dbReference type="EMBL" id="MBB6457439.1"/>
    </source>
</evidence>
<dbReference type="EMBL" id="JACHIE010000008">
    <property type="protein sequence ID" value="MBB6457439.1"/>
    <property type="molecule type" value="Genomic_DNA"/>
</dbReference>
<protein>
    <recommendedName>
        <fullName evidence="3">DUF3164 family protein</fullName>
    </recommendedName>
</protein>
<evidence type="ECO:0008006" key="3">
    <source>
        <dbReference type="Google" id="ProtNLM"/>
    </source>
</evidence>
<dbReference type="Pfam" id="PF11363">
    <property type="entry name" value="DUF3164"/>
    <property type="match status" value="1"/>
</dbReference>